<name>A0ACC2UM41_9FUNG</name>
<accession>A0ACC2UM41</accession>
<keyword evidence="2" id="KW-1185">Reference proteome</keyword>
<sequence length="108" mass="12298">MSSGIMAIWTKGSRPESIDRRLLREEVDILEQMERSVETEDMAGRVRYEGVKTEEVQEADGSPLEEHISGLGVHHLSIHQTTDRRSLLLLVLPSIRHPCCSRPVLIPW</sequence>
<organism evidence="1 2">
    <name type="scientific">Entomophthora muscae</name>
    <dbReference type="NCBI Taxonomy" id="34485"/>
    <lineage>
        <taxon>Eukaryota</taxon>
        <taxon>Fungi</taxon>
        <taxon>Fungi incertae sedis</taxon>
        <taxon>Zoopagomycota</taxon>
        <taxon>Entomophthoromycotina</taxon>
        <taxon>Entomophthoromycetes</taxon>
        <taxon>Entomophthorales</taxon>
        <taxon>Entomophthoraceae</taxon>
        <taxon>Entomophthora</taxon>
    </lineage>
</organism>
<dbReference type="Proteomes" id="UP001165960">
    <property type="component" value="Unassembled WGS sequence"/>
</dbReference>
<protein>
    <submittedName>
        <fullName evidence="1">Uncharacterized protein</fullName>
    </submittedName>
</protein>
<dbReference type="EMBL" id="QTSX02000178">
    <property type="protein sequence ID" value="KAJ9087920.1"/>
    <property type="molecule type" value="Genomic_DNA"/>
</dbReference>
<comment type="caution">
    <text evidence="1">The sequence shown here is derived from an EMBL/GenBank/DDBJ whole genome shotgun (WGS) entry which is preliminary data.</text>
</comment>
<proteinExistence type="predicted"/>
<evidence type="ECO:0000313" key="1">
    <source>
        <dbReference type="EMBL" id="KAJ9087920.1"/>
    </source>
</evidence>
<evidence type="ECO:0000313" key="2">
    <source>
        <dbReference type="Proteomes" id="UP001165960"/>
    </source>
</evidence>
<gene>
    <name evidence="1" type="ORF">DSO57_1028259</name>
</gene>
<reference evidence="1" key="1">
    <citation type="submission" date="2022-04" db="EMBL/GenBank/DDBJ databases">
        <title>Genome of the entomopathogenic fungus Entomophthora muscae.</title>
        <authorList>
            <person name="Elya C."/>
            <person name="Lovett B.R."/>
            <person name="Lee E."/>
            <person name="Macias A.M."/>
            <person name="Hajek A.E."/>
            <person name="De Bivort B.L."/>
            <person name="Kasson M.T."/>
            <person name="De Fine Licht H.H."/>
            <person name="Stajich J.E."/>
        </authorList>
    </citation>
    <scope>NUCLEOTIDE SEQUENCE</scope>
    <source>
        <strain evidence="1">Berkeley</strain>
    </source>
</reference>